<dbReference type="PROSITE" id="PS51684">
    <property type="entry name" value="SAM_MT_TRM5_TYW2"/>
    <property type="match status" value="1"/>
</dbReference>
<dbReference type="InterPro" id="IPR025792">
    <property type="entry name" value="tRNA_Gua_MeTrfase_euk"/>
</dbReference>
<evidence type="ECO:0000313" key="13">
    <source>
        <dbReference type="Proteomes" id="UP000310200"/>
    </source>
</evidence>
<evidence type="ECO:0000256" key="8">
    <source>
        <dbReference type="ARBA" id="ARBA00023242"/>
    </source>
</evidence>
<dbReference type="GO" id="GO:0005759">
    <property type="term" value="C:mitochondrial matrix"/>
    <property type="evidence" value="ECO:0007669"/>
    <property type="project" value="TreeGrafter"/>
</dbReference>
<dbReference type="EMBL" id="QBLH01002610">
    <property type="protein sequence ID" value="TGZ47938.1"/>
    <property type="molecule type" value="Genomic_DNA"/>
</dbReference>
<keyword evidence="4 12" id="KW-0808">Transferase</keyword>
<protein>
    <submittedName>
        <fullName evidence="12">tRNA (Guanine-N(1)-)-methyltransferase</fullName>
    </submittedName>
</protein>
<dbReference type="InterPro" id="IPR056744">
    <property type="entry name" value="TRM5/TYW2-like_N"/>
</dbReference>
<keyword evidence="7" id="KW-0496">Mitochondrion</keyword>
<dbReference type="Proteomes" id="UP000310200">
    <property type="component" value="Unassembled WGS sequence"/>
</dbReference>
<dbReference type="InterPro" id="IPR030382">
    <property type="entry name" value="MeTrfase_TRM5/TYW2"/>
</dbReference>
<dbReference type="PANTHER" id="PTHR23245:SF36">
    <property type="entry name" value="TRNA (GUANINE(37)-N1)-METHYLTRANSFERASE"/>
    <property type="match status" value="1"/>
</dbReference>
<dbReference type="InterPro" id="IPR056743">
    <property type="entry name" value="TRM5-TYW2-like_MTfase"/>
</dbReference>
<feature type="domain" description="SAM-dependent methyltransferase TRM5/TYW2-type" evidence="11">
    <location>
        <begin position="157"/>
        <end position="432"/>
    </location>
</feature>
<keyword evidence="2" id="KW-0963">Cytoplasm</keyword>
<dbReference type="Pfam" id="PF15679">
    <property type="entry name" value="DUF4665"/>
    <property type="match status" value="1"/>
</dbReference>
<proteinExistence type="inferred from homology"/>
<sequence length="564" mass="64870">CMILYMAIGRFFSVRQSSCLNNQYSFYTTAMTSLLVPPASVRGMTYLDRDAFATVVTVSTLKLHDIAISKNIHVLKKYLLKMCNFKSVQKMNDGAIVYLNPDIVKKFEDITETDRKVLVDQYEYFSTMNITIKYDNYRRDTILKSILPKDIEVPTAYSLVGHIVQLNLRDIHLPYKFIIGQVFLDKTASARTVVNKINTIDTSFRYFAMEILAGERNTITVAKEHGCTYQFDFAQVYWNPRLSTEHVRMITFMTQGDVLYDVFAGVGPFAIPAARKKIHVFANDLNPESYKWLKKNATVNRLKDNFKTFNMDGRDFLRKVVRDDILARRAQDLPGSEHIIMNLPASAIEFLDILPNWFTQEELKKVCLKSPIFHIYCFVKANKGDDVCMLGKLLIEQKLGYTLSTDSIVNIHDIRDVSPNKQMVRVSFLLKLETVKDEEPAMKKLKISNTKKMEKNKRIHKNKNVFKVATARSIKLKAKAQKIITNLKKFDLKGNKISKKNKTINMDQLLRKLDKDFQVSNSKVKLDTKQTHKKAIQTNKEISVSKVTPAQTDVTASMMEQIQL</sequence>
<evidence type="ECO:0000256" key="9">
    <source>
        <dbReference type="ARBA" id="ARBA00045951"/>
    </source>
</evidence>
<evidence type="ECO:0000256" key="6">
    <source>
        <dbReference type="ARBA" id="ARBA00022694"/>
    </source>
</evidence>
<dbReference type="GO" id="GO:0070901">
    <property type="term" value="P:mitochondrial tRNA methylation"/>
    <property type="evidence" value="ECO:0007669"/>
    <property type="project" value="UniProtKB-ARBA"/>
</dbReference>
<comment type="catalytic activity">
    <reaction evidence="10">
        <text>guanosine(37) in tRNA + S-adenosyl-L-methionine = N(1)-methylguanosine(37) in tRNA + S-adenosyl-L-homocysteine + H(+)</text>
        <dbReference type="Rhea" id="RHEA:36899"/>
        <dbReference type="Rhea" id="RHEA-COMP:10145"/>
        <dbReference type="Rhea" id="RHEA-COMP:10147"/>
        <dbReference type="ChEBI" id="CHEBI:15378"/>
        <dbReference type="ChEBI" id="CHEBI:57856"/>
        <dbReference type="ChEBI" id="CHEBI:59789"/>
        <dbReference type="ChEBI" id="CHEBI:73542"/>
        <dbReference type="ChEBI" id="CHEBI:74269"/>
        <dbReference type="EC" id="2.1.1.228"/>
    </reaction>
</comment>
<accession>A0A4S2KJR0</accession>
<evidence type="ECO:0000256" key="4">
    <source>
        <dbReference type="ARBA" id="ARBA00022679"/>
    </source>
</evidence>
<dbReference type="AlphaFoldDB" id="A0A4S2KJR0"/>
<dbReference type="GO" id="GO:0052906">
    <property type="term" value="F:tRNA (guanine(37)-N1)-methyltransferase activity"/>
    <property type="evidence" value="ECO:0007669"/>
    <property type="project" value="UniProtKB-EC"/>
</dbReference>
<dbReference type="PANTHER" id="PTHR23245">
    <property type="entry name" value="TRNA METHYLTRANSFERASE"/>
    <property type="match status" value="1"/>
</dbReference>
<dbReference type="Pfam" id="PF02475">
    <property type="entry name" value="TRM5-TYW2_MTfase"/>
    <property type="match status" value="1"/>
</dbReference>
<dbReference type="Gene3D" id="3.40.50.150">
    <property type="entry name" value="Vaccinia Virus protein VP39"/>
    <property type="match status" value="1"/>
</dbReference>
<evidence type="ECO:0000256" key="5">
    <source>
        <dbReference type="ARBA" id="ARBA00022691"/>
    </source>
</evidence>
<keyword evidence="6" id="KW-0819">tRNA processing</keyword>
<dbReference type="InterPro" id="IPR031389">
    <property type="entry name" value="RBIS"/>
</dbReference>
<dbReference type="Gene3D" id="3.30.300.110">
    <property type="entry name" value="Met-10+ protein-like domains"/>
    <property type="match status" value="1"/>
</dbReference>
<dbReference type="GO" id="GO:0042254">
    <property type="term" value="P:ribosome biogenesis"/>
    <property type="evidence" value="ECO:0007669"/>
    <property type="project" value="InterPro"/>
</dbReference>
<comment type="similarity">
    <text evidence="1">Belongs to the class I-like SAM-binding methyltransferase superfamily. TRM5/TYW2 family.</text>
</comment>
<evidence type="ECO:0000313" key="12">
    <source>
        <dbReference type="EMBL" id="TGZ47938.1"/>
    </source>
</evidence>
<comment type="function">
    <text evidence="9">Involved in mitochondrial tRNA methylation. Specifically methylates the N1 position of guanosine-37 in various tRNAs. Methylation is not dependent on the nature of the nucleoside 5' of the target nucleoside. This is the first step in the biosynthesis of wybutosine (yW), a modified base adjacent to the anticodon of tRNAs and required for accurate decoding.</text>
</comment>
<gene>
    <name evidence="12" type="ORF">DBV15_12747</name>
</gene>
<dbReference type="FunFam" id="3.30.300.110:FF:000001">
    <property type="entry name" value="tRNA (guanine(37)-N1)-methyltransferase"/>
    <property type="match status" value="1"/>
</dbReference>
<reference evidence="12 13" key="1">
    <citation type="journal article" date="2019" name="Philos. Trans. R. Soc. Lond., B, Biol. Sci.">
        <title>Ant behaviour and brain gene expression of defending hosts depend on the ecological success of the intruding social parasite.</title>
        <authorList>
            <person name="Kaur R."/>
            <person name="Stoldt M."/>
            <person name="Jongepier E."/>
            <person name="Feldmeyer B."/>
            <person name="Menzel F."/>
            <person name="Bornberg-Bauer E."/>
            <person name="Foitzik S."/>
        </authorList>
    </citation>
    <scope>NUCLEOTIDE SEQUENCE [LARGE SCALE GENOMIC DNA]</scope>
    <source>
        <tissue evidence="12">Whole body</tissue>
    </source>
</reference>
<feature type="non-terminal residue" evidence="12">
    <location>
        <position position="1"/>
    </location>
</feature>
<keyword evidence="3 12" id="KW-0489">Methyltransferase</keyword>
<evidence type="ECO:0000256" key="10">
    <source>
        <dbReference type="ARBA" id="ARBA00047783"/>
    </source>
</evidence>
<evidence type="ECO:0000256" key="3">
    <source>
        <dbReference type="ARBA" id="ARBA00022603"/>
    </source>
</evidence>
<evidence type="ECO:0000256" key="2">
    <source>
        <dbReference type="ARBA" id="ARBA00022490"/>
    </source>
</evidence>
<dbReference type="CDD" id="cd02440">
    <property type="entry name" value="AdoMet_MTases"/>
    <property type="match status" value="1"/>
</dbReference>
<dbReference type="SUPFAM" id="SSF53335">
    <property type="entry name" value="S-adenosyl-L-methionine-dependent methyltransferases"/>
    <property type="match status" value="1"/>
</dbReference>
<dbReference type="Pfam" id="PF25133">
    <property type="entry name" value="TYW2_N_2"/>
    <property type="match status" value="1"/>
</dbReference>
<comment type="caution">
    <text evidence="12">The sequence shown here is derived from an EMBL/GenBank/DDBJ whole genome shotgun (WGS) entry which is preliminary data.</text>
</comment>
<evidence type="ECO:0000256" key="7">
    <source>
        <dbReference type="ARBA" id="ARBA00023128"/>
    </source>
</evidence>
<dbReference type="InterPro" id="IPR029063">
    <property type="entry name" value="SAM-dependent_MTases_sf"/>
</dbReference>
<evidence type="ECO:0000259" key="11">
    <source>
        <dbReference type="PROSITE" id="PS51684"/>
    </source>
</evidence>
<keyword evidence="13" id="KW-1185">Reference proteome</keyword>
<keyword evidence="5" id="KW-0949">S-adenosyl-L-methionine</keyword>
<dbReference type="STRING" id="300112.A0A4S2KJR0"/>
<dbReference type="HAMAP" id="MF_03152">
    <property type="entry name" value="TRM5"/>
    <property type="match status" value="1"/>
</dbReference>
<keyword evidence="8" id="KW-0539">Nucleus</keyword>
<name>A0A4S2KJR0_9HYME</name>
<organism evidence="12 13">
    <name type="scientific">Temnothorax longispinosus</name>
    <dbReference type="NCBI Taxonomy" id="300112"/>
    <lineage>
        <taxon>Eukaryota</taxon>
        <taxon>Metazoa</taxon>
        <taxon>Ecdysozoa</taxon>
        <taxon>Arthropoda</taxon>
        <taxon>Hexapoda</taxon>
        <taxon>Insecta</taxon>
        <taxon>Pterygota</taxon>
        <taxon>Neoptera</taxon>
        <taxon>Endopterygota</taxon>
        <taxon>Hymenoptera</taxon>
        <taxon>Apocrita</taxon>
        <taxon>Aculeata</taxon>
        <taxon>Formicoidea</taxon>
        <taxon>Formicidae</taxon>
        <taxon>Myrmicinae</taxon>
        <taxon>Temnothorax</taxon>
    </lineage>
</organism>
<dbReference type="GO" id="GO:0002939">
    <property type="term" value="P:tRNA N1-guanine methylation"/>
    <property type="evidence" value="ECO:0007669"/>
    <property type="project" value="TreeGrafter"/>
</dbReference>
<evidence type="ECO:0000256" key="1">
    <source>
        <dbReference type="ARBA" id="ARBA00009775"/>
    </source>
</evidence>